<evidence type="ECO:0000256" key="3">
    <source>
        <dbReference type="SAM" id="SignalP"/>
    </source>
</evidence>
<dbReference type="CDD" id="cd12797">
    <property type="entry name" value="M23_peptidase"/>
    <property type="match status" value="1"/>
</dbReference>
<keyword evidence="1 3" id="KW-0732">Signal</keyword>
<feature type="chain" id="PRO_5009533050" description="M23ase beta-sheet core domain-containing protein" evidence="3">
    <location>
        <begin position="35"/>
        <end position="412"/>
    </location>
</feature>
<dbReference type="InterPro" id="IPR016047">
    <property type="entry name" value="M23ase_b-sheet_dom"/>
</dbReference>
<keyword evidence="2" id="KW-0175">Coiled coil</keyword>
<feature type="coiled-coil region" evidence="2">
    <location>
        <begin position="177"/>
        <end position="267"/>
    </location>
</feature>
<evidence type="ECO:0000259" key="4">
    <source>
        <dbReference type="Pfam" id="PF01551"/>
    </source>
</evidence>
<dbReference type="Gene3D" id="6.10.250.3150">
    <property type="match status" value="1"/>
</dbReference>
<evidence type="ECO:0000313" key="5">
    <source>
        <dbReference type="EMBL" id="OGL77924.1"/>
    </source>
</evidence>
<dbReference type="Proteomes" id="UP000176604">
    <property type="component" value="Unassembled WGS sequence"/>
</dbReference>
<dbReference type="InterPro" id="IPR011055">
    <property type="entry name" value="Dup_hybrid_motif"/>
</dbReference>
<dbReference type="InterPro" id="IPR050570">
    <property type="entry name" value="Cell_wall_metabolism_enzyme"/>
</dbReference>
<reference evidence="5 6" key="1">
    <citation type="journal article" date="2016" name="Nat. Commun.">
        <title>Thousands of microbial genomes shed light on interconnected biogeochemical processes in an aquifer system.</title>
        <authorList>
            <person name="Anantharaman K."/>
            <person name="Brown C.T."/>
            <person name="Hug L.A."/>
            <person name="Sharon I."/>
            <person name="Castelle C.J."/>
            <person name="Probst A.J."/>
            <person name="Thomas B.C."/>
            <person name="Singh A."/>
            <person name="Wilkins M.J."/>
            <person name="Karaoz U."/>
            <person name="Brodie E.L."/>
            <person name="Williams K.H."/>
            <person name="Hubbard S.S."/>
            <person name="Banfield J.F."/>
        </authorList>
    </citation>
    <scope>NUCLEOTIDE SEQUENCE [LARGE SCALE GENOMIC DNA]</scope>
</reference>
<feature type="domain" description="M23ase beta-sheet core" evidence="4">
    <location>
        <begin position="308"/>
        <end position="408"/>
    </location>
</feature>
<dbReference type="STRING" id="1802397.A3J43_00790"/>
<feature type="coiled-coil region" evidence="2">
    <location>
        <begin position="40"/>
        <end position="109"/>
    </location>
</feature>
<evidence type="ECO:0000256" key="1">
    <source>
        <dbReference type="ARBA" id="ARBA00022729"/>
    </source>
</evidence>
<evidence type="ECO:0000313" key="6">
    <source>
        <dbReference type="Proteomes" id="UP000176604"/>
    </source>
</evidence>
<dbReference type="GO" id="GO:0004222">
    <property type="term" value="F:metalloendopeptidase activity"/>
    <property type="evidence" value="ECO:0007669"/>
    <property type="project" value="TreeGrafter"/>
</dbReference>
<gene>
    <name evidence="5" type="ORF">A3J43_00790</name>
</gene>
<dbReference type="SUPFAM" id="SSF51261">
    <property type="entry name" value="Duplicated hybrid motif"/>
    <property type="match status" value="1"/>
</dbReference>
<organism evidence="5 6">
    <name type="scientific">Candidatus Uhrbacteria bacterium RIFCSPHIGHO2_12_FULL_54_23</name>
    <dbReference type="NCBI Taxonomy" id="1802397"/>
    <lineage>
        <taxon>Bacteria</taxon>
        <taxon>Candidatus Uhriibacteriota</taxon>
    </lineage>
</organism>
<comment type="caution">
    <text evidence="5">The sequence shown here is derived from an EMBL/GenBank/DDBJ whole genome shotgun (WGS) entry which is preliminary data.</text>
</comment>
<dbReference type="Gene3D" id="2.70.70.10">
    <property type="entry name" value="Glucose Permease (Domain IIA)"/>
    <property type="match status" value="1"/>
</dbReference>
<dbReference type="PANTHER" id="PTHR21666:SF289">
    <property type="entry name" value="L-ALA--D-GLU ENDOPEPTIDASE"/>
    <property type="match status" value="1"/>
</dbReference>
<feature type="signal peptide" evidence="3">
    <location>
        <begin position="1"/>
        <end position="34"/>
    </location>
</feature>
<dbReference type="AlphaFoldDB" id="A0A1F7UJL5"/>
<proteinExistence type="predicted"/>
<name>A0A1F7UJL5_9BACT</name>
<protein>
    <recommendedName>
        <fullName evidence="4">M23ase beta-sheet core domain-containing protein</fullName>
    </recommendedName>
</protein>
<accession>A0A1F7UJL5</accession>
<dbReference type="PANTHER" id="PTHR21666">
    <property type="entry name" value="PEPTIDASE-RELATED"/>
    <property type="match status" value="1"/>
</dbReference>
<dbReference type="EMBL" id="MGEF01000048">
    <property type="protein sequence ID" value="OGL77924.1"/>
    <property type="molecule type" value="Genomic_DNA"/>
</dbReference>
<sequence>MMHHAYFLRFRLERATWGVVAVFLFIFVFSAAQAQNTTSFNALKDTIEQKKDSIERIKREIGTYEQSIRLRQAQAASLSNQILILNDQIQRLELSVRATEEEIETVGLEITETERLIAERERALLLKRAELAAGIRNLWQREQAGDLDILLAYDTVSDYFNDLENVEQLQAHVGDTVREFERLRKDAELTHETLTAKQQELETLRAELDTQQFNLSSQRTVKAQVLVDTRRSETQYQKQLRQAKQEQAAAEAEVVSVEKKLRETIKEGARLERLRALGAPNFTWPIASRTITAYFHDPDYPYRYVFEHPAIDIATKQGTPVRAAAGGYVAKAKGVCNGYAYVMIIHDQGYATVYGHLSKVSVKDDDFVEQGQIIGLSGGMPRTCGSGNLTTGPHLHFEVRREGLPMNPLDYL</sequence>
<evidence type="ECO:0000256" key="2">
    <source>
        <dbReference type="SAM" id="Coils"/>
    </source>
</evidence>
<dbReference type="Pfam" id="PF01551">
    <property type="entry name" value="Peptidase_M23"/>
    <property type="match status" value="1"/>
</dbReference>